<dbReference type="NCBIfam" id="TIGR03860">
    <property type="entry name" value="FMN_nitrolo"/>
    <property type="match status" value="1"/>
</dbReference>
<dbReference type="InterPro" id="IPR051260">
    <property type="entry name" value="Diverse_substr_monoxygenases"/>
</dbReference>
<dbReference type="RefSeq" id="WP_211869495.1">
    <property type="nucleotide sequence ID" value="NZ_JAAEDI010000014.1"/>
</dbReference>
<protein>
    <submittedName>
        <fullName evidence="7">LLM class flavin-dependent oxidoreductase</fullName>
    </submittedName>
</protein>
<keyword evidence="8" id="KW-1185">Reference proteome</keyword>
<dbReference type="PIRSF" id="PIRSF000337">
    <property type="entry name" value="NTA_MOA"/>
    <property type="match status" value="1"/>
</dbReference>
<evidence type="ECO:0000259" key="6">
    <source>
        <dbReference type="Pfam" id="PF00296"/>
    </source>
</evidence>
<dbReference type="Proteomes" id="UP000698752">
    <property type="component" value="Unassembled WGS sequence"/>
</dbReference>
<evidence type="ECO:0000313" key="8">
    <source>
        <dbReference type="Proteomes" id="UP000698752"/>
    </source>
</evidence>
<dbReference type="SUPFAM" id="SSF51679">
    <property type="entry name" value="Bacterial luciferase-like"/>
    <property type="match status" value="1"/>
</dbReference>
<keyword evidence="2" id="KW-0288">FMN</keyword>
<dbReference type="InterPro" id="IPR016215">
    <property type="entry name" value="NTA_MOA"/>
</dbReference>
<organism evidence="7 8">
    <name type="scientific">Neoroseomonas terrae</name>
    <dbReference type="NCBI Taxonomy" id="424799"/>
    <lineage>
        <taxon>Bacteria</taxon>
        <taxon>Pseudomonadati</taxon>
        <taxon>Pseudomonadota</taxon>
        <taxon>Alphaproteobacteria</taxon>
        <taxon>Acetobacterales</taxon>
        <taxon>Acetobacteraceae</taxon>
        <taxon>Neoroseomonas</taxon>
    </lineage>
</organism>
<dbReference type="Pfam" id="PF00296">
    <property type="entry name" value="Bac_luciferase"/>
    <property type="match status" value="1"/>
</dbReference>
<dbReference type="InterPro" id="IPR011251">
    <property type="entry name" value="Luciferase-like_dom"/>
</dbReference>
<dbReference type="Gene3D" id="3.20.20.30">
    <property type="entry name" value="Luciferase-like domain"/>
    <property type="match status" value="1"/>
</dbReference>
<evidence type="ECO:0000313" key="7">
    <source>
        <dbReference type="EMBL" id="MBR0650830.1"/>
    </source>
</evidence>
<sequence>MTEQRQLKLGVSIRALGYHAGGWRHPGVPADGAMDFAHFLNVARIAEAAKLDMLFLADGLGIRQKDQPAGSLCRSNQNAELEPITLLSALAALTSRIGLVATASTTYNEPYHLARKFGSLDHISKGRAGWNLVTSWSDAEAFNFGRDHQMAYDDRYERAMEFAEVATGLWDSWEADAFRHDKASGVFYDPDKLHTLDHRGKHFAVRGPLSVARTPQGRPVIVQAGASEQGRDIAARFADVVFSAEQNLASARDYYASVKGRLPAHGRRAGELLILPGLVPIVGATRAEAQAKHDELQELIDPLVGLAGIYGNFGDLSGYPLDGPVPEPQDPKLRSRAAVMFRLAQEKGYSIRQLYQAVASGRGHRTVIGTPADIADTMADWVEQKAADGFNIIPTHLPVGLEDFVRLVLPELRRRGLFRDDYEATTFRGNLGLPEPRNRHVAAREGGVPLSA</sequence>
<name>A0ABS5EII4_9PROT</name>
<evidence type="ECO:0000256" key="1">
    <source>
        <dbReference type="ARBA" id="ARBA00022630"/>
    </source>
</evidence>
<comment type="caution">
    <text evidence="7">The sequence shown here is derived from an EMBL/GenBank/DDBJ whole genome shotgun (WGS) entry which is preliminary data.</text>
</comment>
<accession>A0ABS5EII4</accession>
<feature type="domain" description="Luciferase-like" evidence="6">
    <location>
        <begin position="24"/>
        <end position="384"/>
    </location>
</feature>
<evidence type="ECO:0000256" key="3">
    <source>
        <dbReference type="ARBA" id="ARBA00023002"/>
    </source>
</evidence>
<comment type="similarity">
    <text evidence="5">Belongs to the NtaA/SnaA/DszA monooxygenase family.</text>
</comment>
<keyword evidence="3" id="KW-0560">Oxidoreductase</keyword>
<dbReference type="EMBL" id="JAAEDI010000014">
    <property type="protein sequence ID" value="MBR0650830.1"/>
    <property type="molecule type" value="Genomic_DNA"/>
</dbReference>
<keyword evidence="1" id="KW-0285">Flavoprotein</keyword>
<gene>
    <name evidence="7" type="ORF">GXW78_14250</name>
</gene>
<dbReference type="InterPro" id="IPR036661">
    <property type="entry name" value="Luciferase-like_sf"/>
</dbReference>
<evidence type="ECO:0000256" key="5">
    <source>
        <dbReference type="ARBA" id="ARBA00033748"/>
    </source>
</evidence>
<evidence type="ECO:0000256" key="2">
    <source>
        <dbReference type="ARBA" id="ARBA00022643"/>
    </source>
</evidence>
<reference evidence="8" key="1">
    <citation type="journal article" date="2021" name="Syst. Appl. Microbiol.">
        <title>Roseomonas hellenica sp. nov., isolated from roots of wild-growing Alkanna tinctoria.</title>
        <authorList>
            <person name="Rat A."/>
            <person name="Naranjo H.D."/>
            <person name="Lebbe L."/>
            <person name="Cnockaert M."/>
            <person name="Krigas N."/>
            <person name="Grigoriadou K."/>
            <person name="Maloupa E."/>
            <person name="Willems A."/>
        </authorList>
    </citation>
    <scope>NUCLEOTIDE SEQUENCE [LARGE SCALE GENOMIC DNA]</scope>
    <source>
        <strain evidence="8">LMG 31159</strain>
    </source>
</reference>
<dbReference type="PANTHER" id="PTHR30011">
    <property type="entry name" value="ALKANESULFONATE MONOOXYGENASE-RELATED"/>
    <property type="match status" value="1"/>
</dbReference>
<keyword evidence="4" id="KW-0503">Monooxygenase</keyword>
<dbReference type="CDD" id="cd01095">
    <property type="entry name" value="Nitrilotriacetate_monoxgenase"/>
    <property type="match status" value="1"/>
</dbReference>
<dbReference type="PANTHER" id="PTHR30011:SF16">
    <property type="entry name" value="C2H2 FINGER DOMAIN TRANSCRIPTION FACTOR (EUROFUNG)-RELATED"/>
    <property type="match status" value="1"/>
</dbReference>
<evidence type="ECO:0000256" key="4">
    <source>
        <dbReference type="ARBA" id="ARBA00023033"/>
    </source>
</evidence>
<proteinExistence type="inferred from homology"/>